<gene>
    <name evidence="16" type="primary">LOC106828186</name>
</gene>
<feature type="region of interest" description="Disordered" evidence="14">
    <location>
        <begin position="343"/>
        <end position="386"/>
    </location>
</feature>
<evidence type="ECO:0000256" key="13">
    <source>
        <dbReference type="ARBA" id="ARBA00035009"/>
    </source>
</evidence>
<dbReference type="GeneTree" id="ENSGT00950000183043"/>
<dbReference type="Pfam" id="PF00048">
    <property type="entry name" value="IL8"/>
    <property type="match status" value="1"/>
</dbReference>
<evidence type="ECO:0000256" key="6">
    <source>
        <dbReference type="ARBA" id="ARBA00022525"/>
    </source>
</evidence>
<sequence length="386" mass="42217">MHHSWLISHVTHEKKAAPLHLQSFPTSPLSSPTCTSARARCTSYCHTPCPIPQGSASVARRISQEEAEKPWELLSVMKSQGWLPREGSVRRLLCADTCCQICNALALEIQQLLAGENSLISSTSSRPSQGSSCLEMLSLSTVSFEQSLQHPSPQSKELSLPSAIPTVLQLMDQRSLTQSAAQSAGAVSLHHYWAEHLQRGQELQVLEMPRGPEIESSSRFEEPVVPGYQQKMMQSNPNLVCGNKARVSSSPSTTVMAQSLALSLLVLVLAFCIPWTQGSDGGAQDCCLRYSQRKIPPKAVRSYRKQEPSLGCAIPAVVFSPRKRSQPELCADPKEAWVQQLMQRLDKPPARQKPVQDCKKDKGGSKSGKKGKGTKGCKRTETPKGP</sequence>
<feature type="compositionally biased region" description="Basic and acidic residues" evidence="14">
    <location>
        <begin position="344"/>
        <end position="364"/>
    </location>
</feature>
<accession>A0A9L0ISF4</accession>
<comment type="similarity">
    <text evidence="3">Belongs to the intercrine beta (chemokine CC) family.</text>
</comment>
<dbReference type="GO" id="GO:0016020">
    <property type="term" value="C:membrane"/>
    <property type="evidence" value="ECO:0007669"/>
    <property type="project" value="UniProtKB-SubCell"/>
</dbReference>
<name>A0A9L0ISF4_EQUAS</name>
<keyword evidence="8" id="KW-0732">Signal</keyword>
<dbReference type="InterPro" id="IPR036048">
    <property type="entry name" value="Interleukin_8-like_sf"/>
</dbReference>
<evidence type="ECO:0000256" key="9">
    <source>
        <dbReference type="ARBA" id="ARBA00022989"/>
    </source>
</evidence>
<keyword evidence="7" id="KW-0812">Transmembrane</keyword>
<feature type="compositionally biased region" description="Basic residues" evidence="14">
    <location>
        <begin position="367"/>
        <end position="377"/>
    </location>
</feature>
<evidence type="ECO:0000256" key="5">
    <source>
        <dbReference type="ARBA" id="ARBA00022514"/>
    </source>
</evidence>
<reference evidence="16 17" key="1">
    <citation type="journal article" date="2020" name="Nat. Commun.">
        <title>Donkey genomes provide new insights into domestication and selection for coat color.</title>
        <authorList>
            <person name="Wang"/>
            <person name="C."/>
            <person name="Li"/>
            <person name="H."/>
            <person name="Guo"/>
            <person name="Y."/>
            <person name="Huang"/>
            <person name="J."/>
            <person name="Sun"/>
            <person name="Y."/>
            <person name="Min"/>
            <person name="J."/>
            <person name="Wang"/>
            <person name="J."/>
            <person name="Fang"/>
            <person name="X."/>
            <person name="Zhao"/>
            <person name="Z."/>
            <person name="Wang"/>
            <person name="S."/>
            <person name="Zhang"/>
            <person name="Y."/>
            <person name="Liu"/>
            <person name="Q."/>
            <person name="Jiang"/>
            <person name="Q."/>
            <person name="Wang"/>
            <person name="X."/>
            <person name="Guo"/>
            <person name="Y."/>
            <person name="Yang"/>
            <person name="C."/>
            <person name="Wang"/>
            <person name="Y."/>
            <person name="Tian"/>
            <person name="F."/>
            <person name="Zhuang"/>
            <person name="G."/>
            <person name="Fan"/>
            <person name="Y."/>
            <person name="Gao"/>
            <person name="Q."/>
            <person name="Li"/>
            <person name="Y."/>
            <person name="Ju"/>
            <person name="Z."/>
            <person name="Li"/>
            <person name="J."/>
            <person name="Li"/>
            <person name="R."/>
            <person name="Hou"/>
            <person name="M."/>
            <person name="Yang"/>
            <person name="G."/>
            <person name="Liu"/>
            <person name="G."/>
            <person name="Liu"/>
            <person name="W."/>
            <person name="Guo"/>
            <person name="J."/>
            <person name="Pan"/>
            <person name="S."/>
            <person name="Fan"/>
            <person name="G."/>
            <person name="Zhang"/>
            <person name="W."/>
            <person name="Zhang"/>
            <person name="R."/>
            <person name="Yu"/>
            <person name="J."/>
            <person name="Zhang"/>
            <person name="X."/>
            <person name="Yin"/>
            <person name="Q."/>
            <person name="Ji"/>
            <person name="C."/>
            <person name="Jin"/>
            <person name="Y."/>
            <person name="Yue"/>
            <person name="G."/>
            <person name="Liu"/>
            <person name="M."/>
            <person name="Xu"/>
            <person name="J."/>
            <person name="Liu"/>
            <person name="S."/>
            <person name="Jordana"/>
            <person name="J."/>
            <person name="Noce"/>
            <person name="A."/>
            <person name="Amills"/>
            <person name="M."/>
            <person name="Wu"/>
            <person name="D.D."/>
            <person name="Li"/>
            <person name="S."/>
            <person name="Zhou"/>
            <person name="X. and Zhong"/>
            <person name="J."/>
        </authorList>
    </citation>
    <scope>NUCLEOTIDE SEQUENCE [LARGE SCALE GENOMIC DNA]</scope>
</reference>
<dbReference type="AlphaFoldDB" id="A0A9L0ISF4"/>
<evidence type="ECO:0000256" key="4">
    <source>
        <dbReference type="ARBA" id="ARBA00022500"/>
    </source>
</evidence>
<keyword evidence="11" id="KW-1015">Disulfide bond</keyword>
<organism evidence="16 17">
    <name type="scientific">Equus asinus</name>
    <name type="common">Donkey</name>
    <name type="synonym">Equus africanus asinus</name>
    <dbReference type="NCBI Taxonomy" id="9793"/>
    <lineage>
        <taxon>Eukaryota</taxon>
        <taxon>Metazoa</taxon>
        <taxon>Chordata</taxon>
        <taxon>Craniata</taxon>
        <taxon>Vertebrata</taxon>
        <taxon>Euteleostomi</taxon>
        <taxon>Mammalia</taxon>
        <taxon>Eutheria</taxon>
        <taxon>Laurasiatheria</taxon>
        <taxon>Perissodactyla</taxon>
        <taxon>Equidae</taxon>
        <taxon>Equus</taxon>
    </lineage>
</organism>
<dbReference type="Proteomes" id="UP000694387">
    <property type="component" value="Chromosome 23"/>
</dbReference>
<evidence type="ECO:0000256" key="3">
    <source>
        <dbReference type="ARBA" id="ARBA00010868"/>
    </source>
</evidence>
<evidence type="ECO:0000256" key="10">
    <source>
        <dbReference type="ARBA" id="ARBA00023136"/>
    </source>
</evidence>
<comment type="similarity">
    <text evidence="13">Belongs to the SPATA31 family.</text>
</comment>
<dbReference type="InterPro" id="IPR001811">
    <property type="entry name" value="Chemokine_IL8-like_dom"/>
</dbReference>
<evidence type="ECO:0000259" key="15">
    <source>
        <dbReference type="SMART" id="SM00199"/>
    </source>
</evidence>
<dbReference type="GO" id="GO:0008009">
    <property type="term" value="F:chemokine activity"/>
    <property type="evidence" value="ECO:0007669"/>
    <property type="project" value="InterPro"/>
</dbReference>
<dbReference type="Gene3D" id="2.40.50.40">
    <property type="match status" value="1"/>
</dbReference>
<feature type="domain" description="Chemokine interleukin-8-like" evidence="15">
    <location>
        <begin position="283"/>
        <end position="345"/>
    </location>
</feature>
<comment type="subcellular location">
    <subcellularLocation>
        <location evidence="1">Membrane</location>
        <topology evidence="1">Single-pass membrane protein</topology>
    </subcellularLocation>
    <subcellularLocation>
        <location evidence="2">Secreted</location>
    </subcellularLocation>
</comment>
<dbReference type="PANTHER" id="PTHR21859:SF15">
    <property type="entry name" value="PROTEIN SPATA31F1-RELATED"/>
    <property type="match status" value="1"/>
</dbReference>
<dbReference type="SUPFAM" id="SSF54117">
    <property type="entry name" value="Interleukin 8-like chemokines"/>
    <property type="match status" value="1"/>
</dbReference>
<dbReference type="InterPro" id="IPR027970">
    <property type="entry name" value="SPATA31-like"/>
</dbReference>
<dbReference type="FunFam" id="2.40.50.40:FF:000024">
    <property type="entry name" value="C-C motif chemokine 21"/>
    <property type="match status" value="1"/>
</dbReference>
<dbReference type="GO" id="GO:0005615">
    <property type="term" value="C:extracellular space"/>
    <property type="evidence" value="ECO:0007669"/>
    <property type="project" value="UniProtKB-KW"/>
</dbReference>
<dbReference type="Pfam" id="PF15371">
    <property type="entry name" value="DUF4599"/>
    <property type="match status" value="1"/>
</dbReference>
<keyword evidence="12" id="KW-0395">Inflammatory response</keyword>
<dbReference type="GO" id="GO:0006954">
    <property type="term" value="P:inflammatory response"/>
    <property type="evidence" value="ECO:0007669"/>
    <property type="project" value="UniProtKB-KW"/>
</dbReference>
<evidence type="ECO:0000256" key="2">
    <source>
        <dbReference type="ARBA" id="ARBA00004613"/>
    </source>
</evidence>
<dbReference type="Ensembl" id="ENSEAST00005067733.1">
    <property type="protein sequence ID" value="ENSEASP00005040716.1"/>
    <property type="gene ID" value="ENSEASG00005031421.1"/>
</dbReference>
<keyword evidence="6" id="KW-0964">Secreted</keyword>
<keyword evidence="4" id="KW-0145">Chemotaxis</keyword>
<dbReference type="PANTHER" id="PTHR21859">
    <property type="entry name" value="ACROSOME-SPECIFIC PROTEIN"/>
    <property type="match status" value="1"/>
</dbReference>
<evidence type="ECO:0000313" key="17">
    <source>
        <dbReference type="Proteomes" id="UP000694387"/>
    </source>
</evidence>
<reference evidence="16" key="3">
    <citation type="submission" date="2025-09" db="UniProtKB">
        <authorList>
            <consortium name="Ensembl"/>
        </authorList>
    </citation>
    <scope>IDENTIFICATION</scope>
</reference>
<protein>
    <recommendedName>
        <fullName evidence="15">Chemokine interleukin-8-like domain-containing protein</fullName>
    </recommendedName>
</protein>
<keyword evidence="17" id="KW-1185">Reference proteome</keyword>
<proteinExistence type="inferred from homology"/>
<evidence type="ECO:0000256" key="8">
    <source>
        <dbReference type="ARBA" id="ARBA00022729"/>
    </source>
</evidence>
<keyword evidence="10" id="KW-0472">Membrane</keyword>
<evidence type="ECO:0000256" key="1">
    <source>
        <dbReference type="ARBA" id="ARBA00004167"/>
    </source>
</evidence>
<reference evidence="16" key="2">
    <citation type="submission" date="2025-08" db="UniProtKB">
        <authorList>
            <consortium name="Ensembl"/>
        </authorList>
    </citation>
    <scope>IDENTIFICATION</scope>
</reference>
<evidence type="ECO:0000256" key="11">
    <source>
        <dbReference type="ARBA" id="ARBA00023157"/>
    </source>
</evidence>
<keyword evidence="5" id="KW-0202">Cytokine</keyword>
<dbReference type="GO" id="GO:0006955">
    <property type="term" value="P:immune response"/>
    <property type="evidence" value="ECO:0007669"/>
    <property type="project" value="InterPro"/>
</dbReference>
<keyword evidence="9" id="KW-1133">Transmembrane helix</keyword>
<evidence type="ECO:0000256" key="14">
    <source>
        <dbReference type="SAM" id="MobiDB-lite"/>
    </source>
</evidence>
<evidence type="ECO:0000256" key="12">
    <source>
        <dbReference type="ARBA" id="ARBA00023198"/>
    </source>
</evidence>
<dbReference type="SMART" id="SM00199">
    <property type="entry name" value="SCY"/>
    <property type="match status" value="1"/>
</dbReference>
<evidence type="ECO:0000313" key="16">
    <source>
        <dbReference type="Ensembl" id="ENSEASP00005040716.1"/>
    </source>
</evidence>
<evidence type="ECO:0000256" key="7">
    <source>
        <dbReference type="ARBA" id="ARBA00022692"/>
    </source>
</evidence>